<reference evidence="1 2" key="1">
    <citation type="submission" date="2021-01" db="EMBL/GenBank/DDBJ databases">
        <title>Actinoplanes sp. nov. LDG1-01 isolated from lichen.</title>
        <authorList>
            <person name="Saeng-In P."/>
            <person name="Phongsopitanun W."/>
            <person name="Kanchanasin P."/>
            <person name="Yuki M."/>
            <person name="Kudo T."/>
            <person name="Ohkuma M."/>
            <person name="Tanasupawat S."/>
        </authorList>
    </citation>
    <scope>NUCLEOTIDE SEQUENCE [LARGE SCALE GENOMIC DNA]</scope>
    <source>
        <strain evidence="1 2">LDG1-01</strain>
    </source>
</reference>
<name>A0ABS1VMP7_9ACTN</name>
<dbReference type="Proteomes" id="UP000598996">
    <property type="component" value="Unassembled WGS sequence"/>
</dbReference>
<comment type="caution">
    <text evidence="1">The sequence shown here is derived from an EMBL/GenBank/DDBJ whole genome shotgun (WGS) entry which is preliminary data.</text>
</comment>
<proteinExistence type="predicted"/>
<protein>
    <submittedName>
        <fullName evidence="1">Uncharacterized protein</fullName>
    </submittedName>
</protein>
<organism evidence="1 2">
    <name type="scientific">Paractinoplanes lichenicola</name>
    <dbReference type="NCBI Taxonomy" id="2802976"/>
    <lineage>
        <taxon>Bacteria</taxon>
        <taxon>Bacillati</taxon>
        <taxon>Actinomycetota</taxon>
        <taxon>Actinomycetes</taxon>
        <taxon>Micromonosporales</taxon>
        <taxon>Micromonosporaceae</taxon>
        <taxon>Paractinoplanes</taxon>
    </lineage>
</organism>
<dbReference type="EMBL" id="JAENHO010000004">
    <property type="protein sequence ID" value="MBL7256001.1"/>
    <property type="molecule type" value="Genomic_DNA"/>
</dbReference>
<sequence>MGRLVASLAQAARCVSLNHEQLAASQDGKWRAVGVLDDASNALTLIGEALERHHTGPQEVAILLNDECTMLARRALTKTLRSLRSRNWTFGHEPELDTAVAERMETDLTLLPER</sequence>
<gene>
    <name evidence="1" type="ORF">JKJ07_17020</name>
</gene>
<evidence type="ECO:0000313" key="1">
    <source>
        <dbReference type="EMBL" id="MBL7256001.1"/>
    </source>
</evidence>
<accession>A0ABS1VMP7</accession>
<keyword evidence="2" id="KW-1185">Reference proteome</keyword>
<dbReference type="RefSeq" id="WP_202992519.1">
    <property type="nucleotide sequence ID" value="NZ_JAENHO010000004.1"/>
</dbReference>
<evidence type="ECO:0000313" key="2">
    <source>
        <dbReference type="Proteomes" id="UP000598996"/>
    </source>
</evidence>